<name>A0AAV4NPM2_CAEEX</name>
<accession>A0AAV4NPM2</accession>
<gene>
    <name evidence="1" type="ORF">CEXT_442931</name>
</gene>
<organism evidence="1 2">
    <name type="scientific">Caerostris extrusa</name>
    <name type="common">Bark spider</name>
    <name type="synonym">Caerostris bankana</name>
    <dbReference type="NCBI Taxonomy" id="172846"/>
    <lineage>
        <taxon>Eukaryota</taxon>
        <taxon>Metazoa</taxon>
        <taxon>Ecdysozoa</taxon>
        <taxon>Arthropoda</taxon>
        <taxon>Chelicerata</taxon>
        <taxon>Arachnida</taxon>
        <taxon>Araneae</taxon>
        <taxon>Araneomorphae</taxon>
        <taxon>Entelegynae</taxon>
        <taxon>Araneoidea</taxon>
        <taxon>Araneidae</taxon>
        <taxon>Caerostris</taxon>
    </lineage>
</organism>
<dbReference type="AlphaFoldDB" id="A0AAV4NPM2"/>
<reference evidence="1 2" key="1">
    <citation type="submission" date="2021-06" db="EMBL/GenBank/DDBJ databases">
        <title>Caerostris extrusa draft genome.</title>
        <authorList>
            <person name="Kono N."/>
            <person name="Arakawa K."/>
        </authorList>
    </citation>
    <scope>NUCLEOTIDE SEQUENCE [LARGE SCALE GENOMIC DNA]</scope>
</reference>
<dbReference type="Proteomes" id="UP001054945">
    <property type="component" value="Unassembled WGS sequence"/>
</dbReference>
<comment type="caution">
    <text evidence="1">The sequence shown here is derived from an EMBL/GenBank/DDBJ whole genome shotgun (WGS) entry which is preliminary data.</text>
</comment>
<keyword evidence="2" id="KW-1185">Reference proteome</keyword>
<evidence type="ECO:0000313" key="2">
    <source>
        <dbReference type="Proteomes" id="UP001054945"/>
    </source>
</evidence>
<sequence>MKFYVRRAYIFLFISIVLHLRTKCSLIPFVQFHHFADKKSPKHHFPERFRTLPKSPPPSVLSSVRHKLRSHLSKIKHSLEGAQLLEIPRLQSLVLPNPDQVGNSETQSRG</sequence>
<proteinExistence type="predicted"/>
<evidence type="ECO:0000313" key="1">
    <source>
        <dbReference type="EMBL" id="GIX86378.1"/>
    </source>
</evidence>
<dbReference type="EMBL" id="BPLR01003585">
    <property type="protein sequence ID" value="GIX86378.1"/>
    <property type="molecule type" value="Genomic_DNA"/>
</dbReference>
<protein>
    <submittedName>
        <fullName evidence="1">Uncharacterized protein</fullName>
    </submittedName>
</protein>